<feature type="signal peptide" evidence="4">
    <location>
        <begin position="1"/>
        <end position="23"/>
    </location>
</feature>
<sequence>MGDFTFFCASILFNLILLVHTHGHHGHHGHSHHTKELISSSTLPPRPAFTSPTSPPSIPDHLDPKVFTFTQNNSFLLINSTDCWPPHITRSLNFKFRTHRSNSLLLFHSVNSAPPGYPLYEFHMILNRGAVEIVHEFGLALDKFTIGKGFNDDRWHQVNLTIIASEAKLKIIIDGQIGSIFVLRSFLSLHPNGYQPYGQYNPKQPSIYGNIPSSLYFGGLDPNLRYVHKHHHSPRFIGCLGNIQFTHSSILFVDVPLITSVGLKTGCINLCRSSIQCSLGSSCVNHYTHSTCDCFGTEFEDTWCSVSPVTALTLRGTSFITYTAFNWTERTETLMNRISLHFRTRFDDSMLLYAYGLYPDFNHVFLDLIEGKLRFEIDFGEGPLRVTTTGSKLSDGAWHNVTVIHAKRDVHIIVDGITHRLHVNGQRFYLHLEPYIYVAGLPKSVEVRSLYPKSLVRSKFVGCLKSVYFNREDIFLGLRKNQPNIRFTGLFGPEFGCSPVPSLPITFQTSRSYLNVTKTFSNVLDLFMEFKTPQRDVILSSGRFRFVEEPTSHLLWILHLKNSIPHFSIIDYDNDNSEIQPISKTWSSGKPVRFLAGQWQMIGLYGQSSNLTIEINNEYTVKYQFEGEMSFNSYIIVGALNATFNNSNAYGYGIMGCIRNLGVDHETVDSRILLNNRALHSGRVALDQCSYINPCDYPGACEHGGKCTVNKEGDADCDCTDTGYAGKTCHFALYKRTCEEYYLLGHRKNGTYMIDIDRNGPLPPARVECTMSFKRTETTVNHNLPVEYIVRKKDFPSYYIDIEYREFNKEMLKALIGHTKGCTQEIKYGCRKAPLNLAKEAWMISASDWRLDSVGSNISGRCPCSTAMNCQDPQRYCNCDFLDERENEDSGVIVEPAKLAITRAFFLASPNLTEASEGRFTLSPLKCIDLSTQEHIVTFKTRQSYLELDGWVSGDLAFSFRTTVSYGVILYQAPLFPHHGRFLVTLISPFEILFEYSVNGVPRQSKLISRSKLNNGQWQQVWVDYETRHMRFTVNLDSLMIDLDRNEMFDLFEGPLYIGGAPESKLKDKSSLGFIGCFRGLLIAERIIPLSIPERATDIESRCQESCQPNPCQNNGHCIEMWGNYECICANPFAHSGRNCQDDANLNGLTISSDNAFVHMMVHGNETHPVLNKRISLSFRTYEDSGLVFYANDHLNNFIQIHLFNLSVIFTTNNYRTIVSGRVRVGPELISGNLIQVSIERRRNSTVLSVYTGCERNCSLPISATINSSLGLLQEYYQKPWQYGGSMELVRPIRSFIALPPHTQFFIGGVDPIVDHSLPTFIGCISGLLINHTLFDLEQAIEESSEKREEKHVSINGNVTGGCQRVCDKKPCENGGKCRENMRIGSIEGVKCQCEQTSYQGHFCEQDIGVRFDGSSVLTYNITTIDVEPKNGICLEFAFSAEPEMIGRCL</sequence>
<dbReference type="GO" id="GO:0016020">
    <property type="term" value="C:membrane"/>
    <property type="evidence" value="ECO:0007669"/>
    <property type="project" value="UniProtKB-SubCell"/>
</dbReference>
<dbReference type="EMBL" id="CAEY01000424">
    <property type="status" value="NOT_ANNOTATED_CDS"/>
    <property type="molecule type" value="Genomic_DNA"/>
</dbReference>
<feature type="domain" description="Laminin G" evidence="5">
    <location>
        <begin position="1147"/>
        <end position="1363"/>
    </location>
</feature>
<dbReference type="eggNOG" id="KOG3516">
    <property type="taxonomic scope" value="Eukaryota"/>
</dbReference>
<keyword evidence="1" id="KW-1015">Disulfide bond</keyword>
<feature type="chain" id="PRO_5004591873" description="EGF-like domain-containing protein" evidence="4">
    <location>
        <begin position="24"/>
        <end position="1450"/>
    </location>
</feature>
<keyword evidence="8" id="KW-1185">Reference proteome</keyword>
<dbReference type="Proteomes" id="UP000015104">
    <property type="component" value="Unassembled WGS sequence"/>
</dbReference>
<proteinExistence type="predicted"/>
<evidence type="ECO:0008006" key="9">
    <source>
        <dbReference type="Google" id="ProtNLM"/>
    </source>
</evidence>
<dbReference type="PROSITE" id="PS01186">
    <property type="entry name" value="EGF_2"/>
    <property type="match status" value="1"/>
</dbReference>
<dbReference type="EnsemblMetazoa" id="tetur19g02370.1">
    <property type="protein sequence ID" value="tetur19g02370.1"/>
    <property type="gene ID" value="tetur19g02370"/>
</dbReference>
<feature type="domain" description="EGF-like" evidence="6">
    <location>
        <begin position="1364"/>
        <end position="1405"/>
    </location>
</feature>
<feature type="domain" description="Laminin G" evidence="5">
    <location>
        <begin position="935"/>
        <end position="1103"/>
    </location>
</feature>
<dbReference type="Pfam" id="PF00008">
    <property type="entry name" value="EGF"/>
    <property type="match status" value="1"/>
</dbReference>
<dbReference type="InterPro" id="IPR013320">
    <property type="entry name" value="ConA-like_dom_sf"/>
</dbReference>
<evidence type="ECO:0000259" key="5">
    <source>
        <dbReference type="PROSITE" id="PS50025"/>
    </source>
</evidence>
<evidence type="ECO:0000259" key="6">
    <source>
        <dbReference type="PROSITE" id="PS50026"/>
    </source>
</evidence>
<feature type="domain" description="Laminin G" evidence="5">
    <location>
        <begin position="309"/>
        <end position="497"/>
    </location>
</feature>
<dbReference type="PROSITE" id="PS50025">
    <property type="entry name" value="LAM_G_DOMAIN"/>
    <property type="match status" value="4"/>
</dbReference>
<dbReference type="Gene3D" id="2.10.25.10">
    <property type="entry name" value="Laminin"/>
    <property type="match status" value="2"/>
</dbReference>
<evidence type="ECO:0000313" key="7">
    <source>
        <dbReference type="EnsemblMetazoa" id="tetur19g02370.1"/>
    </source>
</evidence>
<dbReference type="SUPFAM" id="SSF49899">
    <property type="entry name" value="Concanavalin A-like lectins/glucanases"/>
    <property type="match status" value="5"/>
</dbReference>
<reference evidence="7" key="2">
    <citation type="submission" date="2015-06" db="UniProtKB">
        <authorList>
            <consortium name="EnsemblMetazoa"/>
        </authorList>
    </citation>
    <scope>IDENTIFICATION</scope>
</reference>
<dbReference type="InterPro" id="IPR050372">
    <property type="entry name" value="Neurexin-related_CASP"/>
</dbReference>
<comment type="caution">
    <text evidence="2">Lacks conserved residue(s) required for the propagation of feature annotation.</text>
</comment>
<feature type="domain" description="Laminin G" evidence="5">
    <location>
        <begin position="65"/>
        <end position="267"/>
    </location>
</feature>
<keyword evidence="2" id="KW-0245">EGF-like domain</keyword>
<dbReference type="SMART" id="SM00181">
    <property type="entry name" value="EGF"/>
    <property type="match status" value="4"/>
</dbReference>
<dbReference type="SMART" id="SM00282">
    <property type="entry name" value="LamG"/>
    <property type="match status" value="5"/>
</dbReference>
<dbReference type="CDD" id="cd00054">
    <property type="entry name" value="EGF_CA"/>
    <property type="match status" value="2"/>
</dbReference>
<name>T1KS98_TETUR</name>
<dbReference type="Gene3D" id="2.60.120.200">
    <property type="match status" value="5"/>
</dbReference>
<reference evidence="8" key="1">
    <citation type="submission" date="2011-08" db="EMBL/GenBank/DDBJ databases">
        <authorList>
            <person name="Rombauts S."/>
        </authorList>
    </citation>
    <scope>NUCLEOTIDE SEQUENCE</scope>
    <source>
        <strain evidence="8">London</strain>
    </source>
</reference>
<dbReference type="PANTHER" id="PTHR15036">
    <property type="entry name" value="PIKACHURIN-LIKE PROTEIN"/>
    <property type="match status" value="1"/>
</dbReference>
<feature type="region of interest" description="Disordered" evidence="3">
    <location>
        <begin position="29"/>
        <end position="55"/>
    </location>
</feature>
<protein>
    <recommendedName>
        <fullName evidence="9">EGF-like domain-containing protein</fullName>
    </recommendedName>
</protein>
<feature type="domain" description="EGF-like" evidence="6">
    <location>
        <begin position="691"/>
        <end position="730"/>
    </location>
</feature>
<evidence type="ECO:0000256" key="1">
    <source>
        <dbReference type="ARBA" id="ARBA00023157"/>
    </source>
</evidence>
<evidence type="ECO:0000313" key="8">
    <source>
        <dbReference type="Proteomes" id="UP000015104"/>
    </source>
</evidence>
<keyword evidence="4" id="KW-0732">Signal</keyword>
<accession>T1KS98</accession>
<dbReference type="PANTHER" id="PTHR15036:SF49">
    <property type="entry name" value="AXOTACTIN"/>
    <property type="match status" value="1"/>
</dbReference>
<dbReference type="InterPro" id="IPR001791">
    <property type="entry name" value="Laminin_G"/>
</dbReference>
<feature type="domain" description="EGF-like" evidence="6">
    <location>
        <begin position="1104"/>
        <end position="1141"/>
    </location>
</feature>
<evidence type="ECO:0000256" key="2">
    <source>
        <dbReference type="PROSITE-ProRule" id="PRU00076"/>
    </source>
</evidence>
<dbReference type="Gene3D" id="2.60.120.1000">
    <property type="match status" value="1"/>
</dbReference>
<dbReference type="Pfam" id="PF02210">
    <property type="entry name" value="Laminin_G_2"/>
    <property type="match status" value="4"/>
</dbReference>
<dbReference type="PROSITE" id="PS50026">
    <property type="entry name" value="EGF_3"/>
    <property type="match status" value="3"/>
</dbReference>
<dbReference type="STRING" id="32264.T1KS98"/>
<evidence type="ECO:0000256" key="3">
    <source>
        <dbReference type="SAM" id="MobiDB-lite"/>
    </source>
</evidence>
<dbReference type="CDD" id="cd00110">
    <property type="entry name" value="LamG"/>
    <property type="match status" value="4"/>
</dbReference>
<organism evidence="7 8">
    <name type="scientific">Tetranychus urticae</name>
    <name type="common">Two-spotted spider mite</name>
    <dbReference type="NCBI Taxonomy" id="32264"/>
    <lineage>
        <taxon>Eukaryota</taxon>
        <taxon>Metazoa</taxon>
        <taxon>Ecdysozoa</taxon>
        <taxon>Arthropoda</taxon>
        <taxon>Chelicerata</taxon>
        <taxon>Arachnida</taxon>
        <taxon>Acari</taxon>
        <taxon>Acariformes</taxon>
        <taxon>Trombidiformes</taxon>
        <taxon>Prostigmata</taxon>
        <taxon>Eleutherengona</taxon>
        <taxon>Raphignathae</taxon>
        <taxon>Tetranychoidea</taxon>
        <taxon>Tetranychidae</taxon>
        <taxon>Tetranychus</taxon>
    </lineage>
</organism>
<dbReference type="InterPro" id="IPR000742">
    <property type="entry name" value="EGF"/>
</dbReference>
<dbReference type="HOGENOM" id="CLU_002286_0_0_1"/>
<evidence type="ECO:0000256" key="4">
    <source>
        <dbReference type="SAM" id="SignalP"/>
    </source>
</evidence>